<dbReference type="InterPro" id="IPR052908">
    <property type="entry name" value="AP-4-A_phosphorylase"/>
</dbReference>
<dbReference type="PANTHER" id="PTHR42997:SF1">
    <property type="entry name" value="AP-4-A PHOSPHORYLASE"/>
    <property type="match status" value="1"/>
</dbReference>
<evidence type="ECO:0000313" key="5">
    <source>
        <dbReference type="EMBL" id="GAA1755032.1"/>
    </source>
</evidence>
<feature type="region of interest" description="Disordered" evidence="3">
    <location>
        <begin position="1"/>
        <end position="26"/>
    </location>
</feature>
<name>A0ABP4WM27_9MICO</name>
<evidence type="ECO:0000256" key="1">
    <source>
        <dbReference type="ARBA" id="ARBA00022741"/>
    </source>
</evidence>
<dbReference type="SUPFAM" id="SSF54197">
    <property type="entry name" value="HIT-like"/>
    <property type="match status" value="1"/>
</dbReference>
<dbReference type="EMBL" id="BAAAPN010000034">
    <property type="protein sequence ID" value="GAA1755032.1"/>
    <property type="molecule type" value="Genomic_DNA"/>
</dbReference>
<feature type="short sequence motif" description="Histidine triad motif" evidence="2">
    <location>
        <begin position="149"/>
        <end position="153"/>
    </location>
</feature>
<proteinExistence type="predicted"/>
<dbReference type="RefSeq" id="WP_344063931.1">
    <property type="nucleotide sequence ID" value="NZ_BAAAPN010000034.1"/>
</dbReference>
<dbReference type="PROSITE" id="PS51084">
    <property type="entry name" value="HIT_2"/>
    <property type="match status" value="1"/>
</dbReference>
<feature type="domain" description="HIT" evidence="4">
    <location>
        <begin position="56"/>
        <end position="164"/>
    </location>
</feature>
<keyword evidence="1" id="KW-0547">Nucleotide-binding</keyword>
<protein>
    <submittedName>
        <fullName evidence="5">HIT domain-containing protein</fullName>
    </submittedName>
</protein>
<comment type="caution">
    <text evidence="5">The sequence shown here is derived from an EMBL/GenBank/DDBJ whole genome shotgun (WGS) entry which is preliminary data.</text>
</comment>
<dbReference type="Pfam" id="PF01230">
    <property type="entry name" value="HIT"/>
    <property type="match status" value="1"/>
</dbReference>
<sequence>MASQDPTGLPPTGAAAEPGGDFAGSQDGFERLWTPHRLAYITGERPSESAGEGCPFCAAPGRGDRDGLIVHRGETCFVVMNLFPYNPGHVLICPYRHVSLYVDLTDEETVEFTALTKAAIAALQTASNPHGYNIGMNQGAVAGAGVAAHLHQHIVPRWAGDANFLPIVGQTKALPALLEDVRTQIAEAWAR</sequence>
<dbReference type="CDD" id="cd01275">
    <property type="entry name" value="FHIT"/>
    <property type="match status" value="1"/>
</dbReference>
<evidence type="ECO:0000256" key="2">
    <source>
        <dbReference type="PROSITE-ProRule" id="PRU00464"/>
    </source>
</evidence>
<reference evidence="6" key="1">
    <citation type="journal article" date="2019" name="Int. J. Syst. Evol. Microbiol.">
        <title>The Global Catalogue of Microorganisms (GCM) 10K type strain sequencing project: providing services to taxonomists for standard genome sequencing and annotation.</title>
        <authorList>
            <consortium name="The Broad Institute Genomics Platform"/>
            <consortium name="The Broad Institute Genome Sequencing Center for Infectious Disease"/>
            <person name="Wu L."/>
            <person name="Ma J."/>
        </authorList>
    </citation>
    <scope>NUCLEOTIDE SEQUENCE [LARGE SCALE GENOMIC DNA]</scope>
    <source>
        <strain evidence="6">JCM 15591</strain>
    </source>
</reference>
<dbReference type="PANTHER" id="PTHR42997">
    <property type="entry name" value="HIT FAMILY HYDROLASE"/>
    <property type="match status" value="1"/>
</dbReference>
<dbReference type="Proteomes" id="UP001501475">
    <property type="component" value="Unassembled WGS sequence"/>
</dbReference>
<dbReference type="Gene3D" id="3.30.428.10">
    <property type="entry name" value="HIT-like"/>
    <property type="match status" value="1"/>
</dbReference>
<evidence type="ECO:0000256" key="3">
    <source>
        <dbReference type="SAM" id="MobiDB-lite"/>
    </source>
</evidence>
<keyword evidence="6" id="KW-1185">Reference proteome</keyword>
<organism evidence="5 6">
    <name type="scientific">Nostocoides vanveenii</name>
    <dbReference type="NCBI Taxonomy" id="330835"/>
    <lineage>
        <taxon>Bacteria</taxon>
        <taxon>Bacillati</taxon>
        <taxon>Actinomycetota</taxon>
        <taxon>Actinomycetes</taxon>
        <taxon>Micrococcales</taxon>
        <taxon>Intrasporangiaceae</taxon>
        <taxon>Nostocoides</taxon>
    </lineage>
</organism>
<accession>A0ABP4WM27</accession>
<dbReference type="InterPro" id="IPR011146">
    <property type="entry name" value="HIT-like"/>
</dbReference>
<dbReference type="InterPro" id="IPR039383">
    <property type="entry name" value="FHIT"/>
</dbReference>
<evidence type="ECO:0000313" key="6">
    <source>
        <dbReference type="Proteomes" id="UP001501475"/>
    </source>
</evidence>
<gene>
    <name evidence="5" type="ORF">GCM10009810_13520</name>
</gene>
<evidence type="ECO:0000259" key="4">
    <source>
        <dbReference type="PROSITE" id="PS51084"/>
    </source>
</evidence>
<dbReference type="InterPro" id="IPR036265">
    <property type="entry name" value="HIT-like_sf"/>
</dbReference>